<gene>
    <name evidence="1" type="ORF">BSTOLATCC_MIC20273</name>
</gene>
<proteinExistence type="predicted"/>
<organism evidence="1 2">
    <name type="scientific">Blepharisma stoltei</name>
    <dbReference type="NCBI Taxonomy" id="1481888"/>
    <lineage>
        <taxon>Eukaryota</taxon>
        <taxon>Sar</taxon>
        <taxon>Alveolata</taxon>
        <taxon>Ciliophora</taxon>
        <taxon>Postciliodesmatophora</taxon>
        <taxon>Heterotrichea</taxon>
        <taxon>Heterotrichida</taxon>
        <taxon>Blepharismidae</taxon>
        <taxon>Blepharisma</taxon>
    </lineage>
</organism>
<keyword evidence="2" id="KW-1185">Reference proteome</keyword>
<accession>A0AAU9J8A8</accession>
<protein>
    <submittedName>
        <fullName evidence="1">Uncharacterized protein</fullName>
    </submittedName>
</protein>
<evidence type="ECO:0000313" key="1">
    <source>
        <dbReference type="EMBL" id="CAG9317968.1"/>
    </source>
</evidence>
<evidence type="ECO:0000313" key="2">
    <source>
        <dbReference type="Proteomes" id="UP001162131"/>
    </source>
</evidence>
<dbReference type="EMBL" id="CAJZBQ010000019">
    <property type="protein sequence ID" value="CAG9317968.1"/>
    <property type="molecule type" value="Genomic_DNA"/>
</dbReference>
<dbReference type="Proteomes" id="UP001162131">
    <property type="component" value="Unassembled WGS sequence"/>
</dbReference>
<reference evidence="1" key="1">
    <citation type="submission" date="2021-09" db="EMBL/GenBank/DDBJ databases">
        <authorList>
            <consortium name="AG Swart"/>
            <person name="Singh M."/>
            <person name="Singh A."/>
            <person name="Seah K."/>
            <person name="Emmerich C."/>
        </authorList>
    </citation>
    <scope>NUCLEOTIDE SEQUENCE</scope>
    <source>
        <strain evidence="1">ATCC30299</strain>
    </source>
</reference>
<comment type="caution">
    <text evidence="1">The sequence shown here is derived from an EMBL/GenBank/DDBJ whole genome shotgun (WGS) entry which is preliminary data.</text>
</comment>
<sequence length="232" mass="26576">MDGNYHPGNSHSGFDESAHSVSLPLHPSLLENERSFDQLLDSWFGRQENLLRIMLEQGRKLEEEFEFTLTRLQSITNDSAQQEAKLERDAIQALKEVCFKIPNTNCVIKLASPIGQVLYKNKPFSLKVTICGIENLNSLNFSLRIKAFTYEVPPKEIIKSSKNEQILRNSRIQDVGTAKKIKFKRVSFTGITSKFPLRKVIFMIYSEERNDLLPLIIPGIQVKARFPSKYLS</sequence>
<dbReference type="AlphaFoldDB" id="A0AAU9J8A8"/>
<name>A0AAU9J8A8_9CILI</name>